<accession>A0AAV2KWT8</accession>
<evidence type="ECO:0000256" key="1">
    <source>
        <dbReference type="SAM" id="MobiDB-lite"/>
    </source>
</evidence>
<dbReference type="Proteomes" id="UP001497482">
    <property type="component" value="Chromosome 2"/>
</dbReference>
<dbReference type="PANTHER" id="PTHR46894">
    <property type="entry name" value="TSC22 DOMAIN FAMILY PROTEIN 2"/>
    <property type="match status" value="1"/>
</dbReference>
<dbReference type="InterPro" id="IPR053049">
    <property type="entry name" value="TSC22_domain_protein_2"/>
</dbReference>
<dbReference type="PANTHER" id="PTHR46894:SF1">
    <property type="entry name" value="TSC22 DOMAIN FAMILY PROTEIN 2"/>
    <property type="match status" value="1"/>
</dbReference>
<name>A0AAV2KWT8_KNICA</name>
<feature type="region of interest" description="Disordered" evidence="1">
    <location>
        <begin position="26"/>
        <end position="45"/>
    </location>
</feature>
<keyword evidence="3" id="KW-1185">Reference proteome</keyword>
<dbReference type="AlphaFoldDB" id="A0AAV2KWT8"/>
<sequence>MSNIPGKKKSCFEITSVTQAQVARNTITDSESIEDPDESQTVDVSRTELGVTSEELLLNHTGDYHIGPASGNGAFLHKSSVTEGVQSEDSRSDSLPLSISVRPLITEGLSLSAPTVSLFGIAIPVAQDDDRYEGH</sequence>
<organism evidence="2 3">
    <name type="scientific">Knipowitschia caucasica</name>
    <name type="common">Caucasian dwarf goby</name>
    <name type="synonym">Pomatoschistus caucasicus</name>
    <dbReference type="NCBI Taxonomy" id="637954"/>
    <lineage>
        <taxon>Eukaryota</taxon>
        <taxon>Metazoa</taxon>
        <taxon>Chordata</taxon>
        <taxon>Craniata</taxon>
        <taxon>Vertebrata</taxon>
        <taxon>Euteleostomi</taxon>
        <taxon>Actinopterygii</taxon>
        <taxon>Neopterygii</taxon>
        <taxon>Teleostei</taxon>
        <taxon>Neoteleostei</taxon>
        <taxon>Acanthomorphata</taxon>
        <taxon>Gobiaria</taxon>
        <taxon>Gobiiformes</taxon>
        <taxon>Gobioidei</taxon>
        <taxon>Gobiidae</taxon>
        <taxon>Gobiinae</taxon>
        <taxon>Knipowitschia</taxon>
    </lineage>
</organism>
<evidence type="ECO:0000313" key="2">
    <source>
        <dbReference type="EMBL" id="CAL1593496.1"/>
    </source>
</evidence>
<feature type="compositionally biased region" description="Acidic residues" evidence="1">
    <location>
        <begin position="31"/>
        <end position="40"/>
    </location>
</feature>
<reference evidence="2 3" key="1">
    <citation type="submission" date="2024-04" db="EMBL/GenBank/DDBJ databases">
        <authorList>
            <person name="Waldvogel A.-M."/>
            <person name="Schoenle A."/>
        </authorList>
    </citation>
    <scope>NUCLEOTIDE SEQUENCE [LARGE SCALE GENOMIC DNA]</scope>
</reference>
<dbReference type="EMBL" id="OZ035824">
    <property type="protein sequence ID" value="CAL1593496.1"/>
    <property type="molecule type" value="Genomic_DNA"/>
</dbReference>
<protein>
    <submittedName>
        <fullName evidence="2">Uncharacterized protein</fullName>
    </submittedName>
</protein>
<evidence type="ECO:0000313" key="3">
    <source>
        <dbReference type="Proteomes" id="UP001497482"/>
    </source>
</evidence>
<proteinExistence type="predicted"/>
<gene>
    <name evidence="2" type="ORF">KC01_LOCUS22598</name>
</gene>